<accession>A0A6G3WKF1</accession>
<organism evidence="1">
    <name type="scientific">Streptomyces sp. SID7499</name>
    <dbReference type="NCBI Taxonomy" id="2706086"/>
    <lineage>
        <taxon>Bacteria</taxon>
        <taxon>Bacillati</taxon>
        <taxon>Actinomycetota</taxon>
        <taxon>Actinomycetes</taxon>
        <taxon>Kitasatosporales</taxon>
        <taxon>Streptomycetaceae</taxon>
        <taxon>Streptomyces</taxon>
    </lineage>
</organism>
<dbReference type="EMBL" id="JAAGMN010000565">
    <property type="protein sequence ID" value="NEE05932.1"/>
    <property type="molecule type" value="Genomic_DNA"/>
</dbReference>
<sequence>MTLTDLPAGFRDEEQRGYVRRVIHDRLADDRDQQECRYLMRFWWQLGMPYREVTFDQLRANLGEGTLRLVEELIDAVRTSHAAIDDWVDVVEGSRSVVRDHGFEQTGALLRGNARPTP</sequence>
<protein>
    <submittedName>
        <fullName evidence="1">Uncharacterized protein</fullName>
    </submittedName>
</protein>
<dbReference type="AlphaFoldDB" id="A0A6G3WKF1"/>
<gene>
    <name evidence="1" type="ORF">G3M58_05735</name>
</gene>
<evidence type="ECO:0000313" key="1">
    <source>
        <dbReference type="EMBL" id="NEE05932.1"/>
    </source>
</evidence>
<proteinExistence type="predicted"/>
<comment type="caution">
    <text evidence="1">The sequence shown here is derived from an EMBL/GenBank/DDBJ whole genome shotgun (WGS) entry which is preliminary data.</text>
</comment>
<name>A0A6G3WKF1_9ACTN</name>
<reference evidence="1" key="1">
    <citation type="submission" date="2020-01" db="EMBL/GenBank/DDBJ databases">
        <title>Insect and environment-associated Actinomycetes.</title>
        <authorList>
            <person name="Currrie C."/>
            <person name="Chevrette M."/>
            <person name="Carlson C."/>
            <person name="Stubbendieck R."/>
            <person name="Wendt-Pienkowski E."/>
        </authorList>
    </citation>
    <scope>NUCLEOTIDE SEQUENCE</scope>
    <source>
        <strain evidence="1">SID7499</strain>
    </source>
</reference>